<dbReference type="VEuPathDB" id="FungiDB:PPTG_12579"/>
<dbReference type="EMBL" id="KI669590">
    <property type="protein sequence ID" value="ETN08078.1"/>
    <property type="molecule type" value="Genomic_DNA"/>
</dbReference>
<gene>
    <name evidence="1" type="ORF">PPTG_12579</name>
</gene>
<dbReference type="Proteomes" id="UP000018817">
    <property type="component" value="Unassembled WGS sequence"/>
</dbReference>
<dbReference type="GeneID" id="20182019"/>
<evidence type="ECO:0000313" key="2">
    <source>
        <dbReference type="Proteomes" id="UP000018817"/>
    </source>
</evidence>
<organism evidence="1 2">
    <name type="scientific">Phytophthora nicotianae (strain INRA-310)</name>
    <name type="common">Phytophthora parasitica</name>
    <dbReference type="NCBI Taxonomy" id="761204"/>
    <lineage>
        <taxon>Eukaryota</taxon>
        <taxon>Sar</taxon>
        <taxon>Stramenopiles</taxon>
        <taxon>Oomycota</taxon>
        <taxon>Peronosporomycetes</taxon>
        <taxon>Peronosporales</taxon>
        <taxon>Peronosporaceae</taxon>
        <taxon>Phytophthora</taxon>
    </lineage>
</organism>
<reference evidence="1 2" key="2">
    <citation type="submission" date="2013-11" db="EMBL/GenBank/DDBJ databases">
        <title>The Genome Sequence of Phytophthora parasitica INRA-310.</title>
        <authorList>
            <consortium name="The Broad Institute Genomics Platform"/>
            <person name="Russ C."/>
            <person name="Tyler B."/>
            <person name="Panabieres F."/>
            <person name="Shan W."/>
            <person name="Tripathy S."/>
            <person name="Grunwald N."/>
            <person name="Machado M."/>
            <person name="Johnson C.S."/>
            <person name="Arredondo F."/>
            <person name="Hong C."/>
            <person name="Coffey M."/>
            <person name="Young S.K."/>
            <person name="Zeng Q."/>
            <person name="Gargeya S."/>
            <person name="Fitzgerald M."/>
            <person name="Abouelleil A."/>
            <person name="Alvarado L."/>
            <person name="Chapman S.B."/>
            <person name="Gainer-Dewar J."/>
            <person name="Goldberg J."/>
            <person name="Griggs A."/>
            <person name="Gujja S."/>
            <person name="Hansen M."/>
            <person name="Howarth C."/>
            <person name="Imamovic A."/>
            <person name="Ireland A."/>
            <person name="Larimer J."/>
            <person name="McCowan C."/>
            <person name="Murphy C."/>
            <person name="Pearson M."/>
            <person name="Poon T.W."/>
            <person name="Priest M."/>
            <person name="Roberts A."/>
            <person name="Saif S."/>
            <person name="Shea T."/>
            <person name="Sykes S."/>
            <person name="Wortman J."/>
            <person name="Nusbaum C."/>
            <person name="Birren B."/>
        </authorList>
    </citation>
    <scope>NUCLEOTIDE SEQUENCE [LARGE SCALE GENOMIC DNA]</scope>
    <source>
        <strain evidence="1 2">INRA-310</strain>
    </source>
</reference>
<accession>W2Q4F7</accession>
<evidence type="ECO:0000313" key="1">
    <source>
        <dbReference type="EMBL" id="ETN08078.1"/>
    </source>
</evidence>
<sequence length="39" mass="4205">MAFYPKQTARDALEVGPRGICEGKTSAELRSEPPIVQAS</sequence>
<dbReference type="RefSeq" id="XP_008906882.1">
    <property type="nucleotide sequence ID" value="XM_008908634.1"/>
</dbReference>
<dbReference type="AlphaFoldDB" id="W2Q4F7"/>
<name>W2Q4F7_PHYN3</name>
<proteinExistence type="predicted"/>
<reference evidence="2" key="1">
    <citation type="submission" date="2011-12" db="EMBL/GenBank/DDBJ databases">
        <authorList>
            <consortium name="The Broad Institute Genome Sequencing Platform"/>
            <person name="Russ C."/>
            <person name="Tyler B."/>
            <person name="Panabieres F."/>
            <person name="Shan W."/>
            <person name="Tripathy S."/>
            <person name="Grunwald N."/>
            <person name="Machado M."/>
            <person name="Young S.K."/>
            <person name="Zeng Q."/>
            <person name="Gargeya S."/>
            <person name="Fitzgerald M."/>
            <person name="Haas B."/>
            <person name="Abouelleil A."/>
            <person name="Alvarado L."/>
            <person name="Arachchi H.M."/>
            <person name="Berlin A."/>
            <person name="Chapman S.B."/>
            <person name="Gearin G."/>
            <person name="Goldberg J."/>
            <person name="Griggs A."/>
            <person name="Gujja S."/>
            <person name="Hansen M."/>
            <person name="Heiman D."/>
            <person name="Howarth C."/>
            <person name="Larimer J."/>
            <person name="Lui A."/>
            <person name="MacDonald P.J.P."/>
            <person name="McCowen C."/>
            <person name="Montmayeur A."/>
            <person name="Murphy C."/>
            <person name="Neiman D."/>
            <person name="Pearson M."/>
            <person name="Priest M."/>
            <person name="Roberts A."/>
            <person name="Saif S."/>
            <person name="Shea T."/>
            <person name="Sisk P."/>
            <person name="Stolte C."/>
            <person name="Sykes S."/>
            <person name="Wortman J."/>
            <person name="Nusbaum C."/>
            <person name="Birren B."/>
        </authorList>
    </citation>
    <scope>NUCLEOTIDE SEQUENCE [LARGE SCALE GENOMIC DNA]</scope>
    <source>
        <strain evidence="2">INRA-310</strain>
    </source>
</reference>
<protein>
    <submittedName>
        <fullName evidence="1">Uncharacterized protein</fullName>
    </submittedName>
</protein>